<organism evidence="1 2">
    <name type="scientific">Ataeniobius toweri</name>
    <dbReference type="NCBI Taxonomy" id="208326"/>
    <lineage>
        <taxon>Eukaryota</taxon>
        <taxon>Metazoa</taxon>
        <taxon>Chordata</taxon>
        <taxon>Craniata</taxon>
        <taxon>Vertebrata</taxon>
        <taxon>Euteleostomi</taxon>
        <taxon>Actinopterygii</taxon>
        <taxon>Neopterygii</taxon>
        <taxon>Teleostei</taxon>
        <taxon>Neoteleostei</taxon>
        <taxon>Acanthomorphata</taxon>
        <taxon>Ovalentaria</taxon>
        <taxon>Atherinomorphae</taxon>
        <taxon>Cyprinodontiformes</taxon>
        <taxon>Goodeidae</taxon>
        <taxon>Ataeniobius</taxon>
    </lineage>
</organism>
<sequence length="109" mass="12280">MNNNFYQRFAVIQKLSTLFILAMDFMTRASSIHISTRTVFMDDIPCPLLDEDVNSLSDFLPATEMIMSLNTLDPNLATKVSEASLQEDNKNVLFDLLSKFGPMFNGHLG</sequence>
<keyword evidence="2" id="KW-1185">Reference proteome</keyword>
<dbReference type="Proteomes" id="UP001345963">
    <property type="component" value="Unassembled WGS sequence"/>
</dbReference>
<proteinExistence type="predicted"/>
<gene>
    <name evidence="1" type="ORF">ATANTOWER_026496</name>
</gene>
<evidence type="ECO:0000313" key="2">
    <source>
        <dbReference type="Proteomes" id="UP001345963"/>
    </source>
</evidence>
<dbReference type="EMBL" id="JAHUTI010094796">
    <property type="protein sequence ID" value="MED6262815.1"/>
    <property type="molecule type" value="Genomic_DNA"/>
</dbReference>
<comment type="caution">
    <text evidence="1">The sequence shown here is derived from an EMBL/GenBank/DDBJ whole genome shotgun (WGS) entry which is preliminary data.</text>
</comment>
<reference evidence="1 2" key="1">
    <citation type="submission" date="2021-07" db="EMBL/GenBank/DDBJ databases">
        <authorList>
            <person name="Palmer J.M."/>
        </authorList>
    </citation>
    <scope>NUCLEOTIDE SEQUENCE [LARGE SCALE GENOMIC DNA]</scope>
    <source>
        <strain evidence="1 2">AT_MEX2019</strain>
        <tissue evidence="1">Muscle</tissue>
    </source>
</reference>
<evidence type="ECO:0000313" key="1">
    <source>
        <dbReference type="EMBL" id="MED6262815.1"/>
    </source>
</evidence>
<protein>
    <submittedName>
        <fullName evidence="1">Uncharacterized protein</fullName>
    </submittedName>
</protein>
<accession>A0ABU7CLT7</accession>
<name>A0ABU7CLT7_9TELE</name>